<dbReference type="AlphaFoldDB" id="A0A0L0DRU9"/>
<reference evidence="2 3" key="1">
    <citation type="submission" date="2010-05" db="EMBL/GenBank/DDBJ databases">
        <title>The Genome Sequence of Thecamonas trahens ATCC 50062.</title>
        <authorList>
            <consortium name="The Broad Institute Genome Sequencing Platform"/>
            <person name="Russ C."/>
            <person name="Cuomo C."/>
            <person name="Shea T."/>
            <person name="Young S.K."/>
            <person name="Zeng Q."/>
            <person name="Koehrsen M."/>
            <person name="Haas B."/>
            <person name="Borodovsky M."/>
            <person name="Guigo R."/>
            <person name="Alvarado L."/>
            <person name="Berlin A."/>
            <person name="Bochicchio J."/>
            <person name="Borenstein D."/>
            <person name="Chapman S."/>
            <person name="Chen Z."/>
            <person name="Freedman E."/>
            <person name="Gellesch M."/>
            <person name="Goldberg J."/>
            <person name="Griggs A."/>
            <person name="Gujja S."/>
            <person name="Heilman E."/>
            <person name="Heiman D."/>
            <person name="Hepburn T."/>
            <person name="Howarth C."/>
            <person name="Jen D."/>
            <person name="Larson L."/>
            <person name="Mehta T."/>
            <person name="Park D."/>
            <person name="Pearson M."/>
            <person name="Roberts A."/>
            <person name="Saif S."/>
            <person name="Shenoy N."/>
            <person name="Sisk P."/>
            <person name="Stolte C."/>
            <person name="Sykes S."/>
            <person name="Thomson T."/>
            <person name="Walk T."/>
            <person name="White J."/>
            <person name="Yandava C."/>
            <person name="Burger G."/>
            <person name="Gray M.W."/>
            <person name="Holland P.W.H."/>
            <person name="King N."/>
            <person name="Lang F.B.F."/>
            <person name="Roger A.J."/>
            <person name="Ruiz-Trillo I."/>
            <person name="Lander E."/>
            <person name="Nusbaum C."/>
        </authorList>
    </citation>
    <scope>NUCLEOTIDE SEQUENCE [LARGE SCALE GENOMIC DNA]</scope>
    <source>
        <strain evidence="2 3">ATCC 50062</strain>
    </source>
</reference>
<feature type="region of interest" description="Disordered" evidence="1">
    <location>
        <begin position="187"/>
        <end position="209"/>
    </location>
</feature>
<sequence>MARRGRPSVLDRWAHNIHDEEAAGGSGGGPSGRRAGVGQCGTGGSGGRRGGGRASGRPTGGRGGAVGSGGRAAGGGIGTGKALELGSGSGSASICAGRMMFRGASSGWVSRAVSLDGSGVLRLGDQVALELGGGRFELDPGAADGARRVLEIRAGGRVKCALSHSLASVLDEWAEALARFTSVAGSSRPVAASKPPASKPPALKPQPAAVAARKAAMAARLESLQQQSKATGSGARLGGMGVVRAKPKPVLRMAGSGAAEASIERSALVSGESKNVLKWKHNLA</sequence>
<feature type="region of interest" description="Disordered" evidence="1">
    <location>
        <begin position="20"/>
        <end position="72"/>
    </location>
</feature>
<organism evidence="2 3">
    <name type="scientific">Thecamonas trahens ATCC 50062</name>
    <dbReference type="NCBI Taxonomy" id="461836"/>
    <lineage>
        <taxon>Eukaryota</taxon>
        <taxon>Apusozoa</taxon>
        <taxon>Apusomonadida</taxon>
        <taxon>Apusomonadidae</taxon>
        <taxon>Thecamonas</taxon>
    </lineage>
</organism>
<gene>
    <name evidence="2" type="ORF">AMSG_10212</name>
</gene>
<feature type="compositionally biased region" description="Gly residues" evidence="1">
    <location>
        <begin position="38"/>
        <end position="72"/>
    </location>
</feature>
<evidence type="ECO:0000256" key="1">
    <source>
        <dbReference type="SAM" id="MobiDB-lite"/>
    </source>
</evidence>
<evidence type="ECO:0000313" key="3">
    <source>
        <dbReference type="Proteomes" id="UP000054408"/>
    </source>
</evidence>
<proteinExistence type="predicted"/>
<accession>A0A0L0DRU9</accession>
<evidence type="ECO:0000313" key="2">
    <source>
        <dbReference type="EMBL" id="KNC54967.1"/>
    </source>
</evidence>
<dbReference type="Proteomes" id="UP000054408">
    <property type="component" value="Unassembled WGS sequence"/>
</dbReference>
<dbReference type="RefSeq" id="XP_013753414.1">
    <property type="nucleotide sequence ID" value="XM_013897960.1"/>
</dbReference>
<protein>
    <submittedName>
        <fullName evidence="2">Uncharacterized protein</fullName>
    </submittedName>
</protein>
<dbReference type="EMBL" id="GL349493">
    <property type="protein sequence ID" value="KNC54967.1"/>
    <property type="molecule type" value="Genomic_DNA"/>
</dbReference>
<name>A0A0L0DRU9_THETB</name>
<keyword evidence="3" id="KW-1185">Reference proteome</keyword>
<dbReference type="GeneID" id="25568490"/>